<comment type="caution">
    <text evidence="1">The sequence shown here is derived from an EMBL/GenBank/DDBJ whole genome shotgun (WGS) entry which is preliminary data.</text>
</comment>
<dbReference type="Proteomes" id="UP001596978">
    <property type="component" value="Unassembled WGS sequence"/>
</dbReference>
<accession>A0ABW3CZH6</accession>
<evidence type="ECO:0000313" key="2">
    <source>
        <dbReference type="Proteomes" id="UP001596978"/>
    </source>
</evidence>
<dbReference type="EMBL" id="JBHTJH010000017">
    <property type="protein sequence ID" value="MFD0862931.1"/>
    <property type="molecule type" value="Genomic_DNA"/>
</dbReference>
<evidence type="ECO:0000313" key="1">
    <source>
        <dbReference type="EMBL" id="MFD0862931.1"/>
    </source>
</evidence>
<dbReference type="InterPro" id="IPR036648">
    <property type="entry name" value="CN_Hdrase_a/SCN_Hdrase_g_sf"/>
</dbReference>
<keyword evidence="2" id="KW-1185">Reference proteome</keyword>
<dbReference type="SUPFAM" id="SSF56209">
    <property type="entry name" value="Nitrile hydratase alpha chain"/>
    <property type="match status" value="1"/>
</dbReference>
<proteinExistence type="predicted"/>
<name>A0ABW3CZH6_9FLAO</name>
<organism evidence="1 2">
    <name type="scientific">Sungkyunkwania multivorans</name>
    <dbReference type="NCBI Taxonomy" id="1173618"/>
    <lineage>
        <taxon>Bacteria</taxon>
        <taxon>Pseudomonadati</taxon>
        <taxon>Bacteroidota</taxon>
        <taxon>Flavobacteriia</taxon>
        <taxon>Flavobacteriales</taxon>
        <taxon>Flavobacteriaceae</taxon>
        <taxon>Sungkyunkwania</taxon>
    </lineage>
</organism>
<dbReference type="RefSeq" id="WP_386408522.1">
    <property type="nucleotide sequence ID" value="NZ_JBHTJH010000017.1"/>
</dbReference>
<gene>
    <name evidence="1" type="ORF">ACFQ1M_12015</name>
</gene>
<reference evidence="2" key="1">
    <citation type="journal article" date="2019" name="Int. J. Syst. Evol. Microbiol.">
        <title>The Global Catalogue of Microorganisms (GCM) 10K type strain sequencing project: providing services to taxonomists for standard genome sequencing and annotation.</title>
        <authorList>
            <consortium name="The Broad Institute Genomics Platform"/>
            <consortium name="The Broad Institute Genome Sequencing Center for Infectious Disease"/>
            <person name="Wu L."/>
            <person name="Ma J."/>
        </authorList>
    </citation>
    <scope>NUCLEOTIDE SEQUENCE [LARGE SCALE GENOMIC DNA]</scope>
    <source>
        <strain evidence="2">CCUG 62952</strain>
    </source>
</reference>
<dbReference type="NCBIfam" id="TIGR03793">
    <property type="entry name" value="leader_NHLP"/>
    <property type="match status" value="1"/>
</dbReference>
<dbReference type="InterPro" id="IPR022513">
    <property type="entry name" value="TOMM_pelo"/>
</dbReference>
<protein>
    <submittedName>
        <fullName evidence="1">NHLP leader peptide family RiPP</fullName>
    </submittedName>
</protein>
<dbReference type="Gene3D" id="3.90.330.10">
    <property type="entry name" value="Nitrile hydratase alpha /Thiocyanate hydrolase gamma"/>
    <property type="match status" value="1"/>
</dbReference>
<sequence length="110" mass="12304">MKTTREQQLFQTIINEAWGNDAFKHALIENPVEAIEELTGEKLYMPEGKQLIVRDQTDPSTIYINIPAEPNMDDIELNEAQLEVIAGGGKLTDPVITDPSSRLAILLKKN</sequence>